<evidence type="ECO:0000313" key="4">
    <source>
        <dbReference type="EMBL" id="MBB5978213.1"/>
    </source>
</evidence>
<evidence type="ECO:0000313" key="5">
    <source>
        <dbReference type="Proteomes" id="UP000558997"/>
    </source>
</evidence>
<dbReference type="PRINTS" id="PR00081">
    <property type="entry name" value="GDHRDH"/>
</dbReference>
<organism evidence="4 5">
    <name type="scientific">Kribbella solani</name>
    <dbReference type="NCBI Taxonomy" id="236067"/>
    <lineage>
        <taxon>Bacteria</taxon>
        <taxon>Bacillati</taxon>
        <taxon>Actinomycetota</taxon>
        <taxon>Actinomycetes</taxon>
        <taxon>Propionibacteriales</taxon>
        <taxon>Kribbellaceae</taxon>
        <taxon>Kribbella</taxon>
    </lineage>
</organism>
<dbReference type="Pfam" id="PF00106">
    <property type="entry name" value="adh_short"/>
    <property type="match status" value="1"/>
</dbReference>
<gene>
    <name evidence="4" type="ORF">HDA44_001554</name>
</gene>
<comment type="similarity">
    <text evidence="1 3">Belongs to the short-chain dehydrogenases/reductases (SDR) family.</text>
</comment>
<dbReference type="SUPFAM" id="SSF51735">
    <property type="entry name" value="NAD(P)-binding Rossmann-fold domains"/>
    <property type="match status" value="1"/>
</dbReference>
<dbReference type="PRINTS" id="PR00080">
    <property type="entry name" value="SDRFAMILY"/>
</dbReference>
<evidence type="ECO:0000256" key="2">
    <source>
        <dbReference type="ARBA" id="ARBA00023002"/>
    </source>
</evidence>
<dbReference type="AlphaFoldDB" id="A0A841DI46"/>
<dbReference type="InterPro" id="IPR002347">
    <property type="entry name" value="SDR_fam"/>
</dbReference>
<comment type="caution">
    <text evidence="4">The sequence shown here is derived from an EMBL/GenBank/DDBJ whole genome shotgun (WGS) entry which is preliminary data.</text>
</comment>
<dbReference type="PANTHER" id="PTHR44169">
    <property type="entry name" value="NADPH-DEPENDENT 1-ACYLDIHYDROXYACETONE PHOSPHATE REDUCTASE"/>
    <property type="match status" value="1"/>
</dbReference>
<evidence type="ECO:0000256" key="1">
    <source>
        <dbReference type="ARBA" id="ARBA00006484"/>
    </source>
</evidence>
<dbReference type="EMBL" id="JACHNF010000001">
    <property type="protein sequence ID" value="MBB5978213.1"/>
    <property type="molecule type" value="Genomic_DNA"/>
</dbReference>
<sequence length="277" mass="29734">MQKVVLVTGASAGIGKATALEFSRAGHIVYGAARRLPNMDDIVAAGGRALELDVRRPDDLERVVTTIIAEQGRLDVLINNAGTVLHGAAEDIPLELARDQFEVNVFAPARLIQLVLPQMRDRGSGTIVNISSVGGEIALPLGCWYYATKHALEAYSDTLRMEVEPFGIDVVIVQPGIVKTGFEDRTAADLRAISGTTAYAEMAESMARRAEAQLGENSQGSDPSVVAAAILQAVESARPETRYPVGFMATELLDLNRSLSDRDFDKLLTDAGKETPK</sequence>
<dbReference type="GO" id="GO:0016491">
    <property type="term" value="F:oxidoreductase activity"/>
    <property type="evidence" value="ECO:0007669"/>
    <property type="project" value="UniProtKB-KW"/>
</dbReference>
<dbReference type="NCBIfam" id="NF004826">
    <property type="entry name" value="PRK06182.1"/>
    <property type="match status" value="1"/>
</dbReference>
<dbReference type="InterPro" id="IPR036291">
    <property type="entry name" value="NAD(P)-bd_dom_sf"/>
</dbReference>
<dbReference type="CDD" id="cd05374">
    <property type="entry name" value="17beta-HSD-like_SDR_c"/>
    <property type="match status" value="1"/>
</dbReference>
<accession>A0A841DI46</accession>
<evidence type="ECO:0000256" key="3">
    <source>
        <dbReference type="RuleBase" id="RU000363"/>
    </source>
</evidence>
<keyword evidence="2" id="KW-0560">Oxidoreductase</keyword>
<dbReference type="Gene3D" id="3.40.50.720">
    <property type="entry name" value="NAD(P)-binding Rossmann-like Domain"/>
    <property type="match status" value="1"/>
</dbReference>
<dbReference type="Proteomes" id="UP000558997">
    <property type="component" value="Unassembled WGS sequence"/>
</dbReference>
<reference evidence="4 5" key="1">
    <citation type="submission" date="2020-08" db="EMBL/GenBank/DDBJ databases">
        <title>Sequencing the genomes of 1000 actinobacteria strains.</title>
        <authorList>
            <person name="Klenk H.-P."/>
        </authorList>
    </citation>
    <scope>NUCLEOTIDE SEQUENCE [LARGE SCALE GENOMIC DNA]</scope>
    <source>
        <strain evidence="4 5">DSM 17294</strain>
    </source>
</reference>
<proteinExistence type="inferred from homology"/>
<dbReference type="PANTHER" id="PTHR44169:SF6">
    <property type="entry name" value="NADPH-DEPENDENT 1-ACYLDIHYDROXYACETONE PHOSPHATE REDUCTASE"/>
    <property type="match status" value="1"/>
</dbReference>
<keyword evidence="5" id="KW-1185">Reference proteome</keyword>
<protein>
    <submittedName>
        <fullName evidence="4">NAD(P)-dependent dehydrogenase (Short-subunit alcohol dehydrogenase family)</fullName>
    </submittedName>
</protein>
<dbReference type="RefSeq" id="WP_184832503.1">
    <property type="nucleotide sequence ID" value="NZ_BAAAVN010000004.1"/>
</dbReference>
<name>A0A841DI46_9ACTN</name>